<proteinExistence type="predicted"/>
<reference evidence="1 2" key="1">
    <citation type="journal article" date="2017" name="Genome Announc.">
        <title>Genome sequence of the saprophytic ascomycete Epicoccum nigrum ICMP 19927 strain isolated from New Zealand.</title>
        <authorList>
            <person name="Fokin M."/>
            <person name="Fleetwood D."/>
            <person name="Weir B.S."/>
            <person name="Villas-Boas S.G."/>
        </authorList>
    </citation>
    <scope>NUCLEOTIDE SEQUENCE [LARGE SCALE GENOMIC DNA]</scope>
    <source>
        <strain evidence="1 2">ICMP 19927</strain>
    </source>
</reference>
<name>A0A1Y2LU77_EPING</name>
<evidence type="ECO:0000313" key="2">
    <source>
        <dbReference type="Proteomes" id="UP000193240"/>
    </source>
</evidence>
<gene>
    <name evidence="1" type="ORF">B5807_08342</name>
</gene>
<dbReference type="STRING" id="105696.A0A1Y2LU77"/>
<dbReference type="AlphaFoldDB" id="A0A1Y2LU77"/>
<organism evidence="1 2">
    <name type="scientific">Epicoccum nigrum</name>
    <name type="common">Soil fungus</name>
    <name type="synonym">Epicoccum purpurascens</name>
    <dbReference type="NCBI Taxonomy" id="105696"/>
    <lineage>
        <taxon>Eukaryota</taxon>
        <taxon>Fungi</taxon>
        <taxon>Dikarya</taxon>
        <taxon>Ascomycota</taxon>
        <taxon>Pezizomycotina</taxon>
        <taxon>Dothideomycetes</taxon>
        <taxon>Pleosporomycetidae</taxon>
        <taxon>Pleosporales</taxon>
        <taxon>Pleosporineae</taxon>
        <taxon>Didymellaceae</taxon>
        <taxon>Epicoccum</taxon>
    </lineage>
</organism>
<protein>
    <submittedName>
        <fullName evidence="1">Uncharacterized protein</fullName>
    </submittedName>
</protein>
<dbReference type="Proteomes" id="UP000193240">
    <property type="component" value="Unassembled WGS sequence"/>
</dbReference>
<dbReference type="EMBL" id="KZ107851">
    <property type="protein sequence ID" value="OSS46578.1"/>
    <property type="molecule type" value="Genomic_DNA"/>
</dbReference>
<evidence type="ECO:0000313" key="1">
    <source>
        <dbReference type="EMBL" id="OSS46578.1"/>
    </source>
</evidence>
<dbReference type="InParanoid" id="A0A1Y2LU77"/>
<sequence length="155" mass="17959">MEIEIAPQCEFVDWHTTPADMVGEDIKEATEPHPHDATIPSHTLGLTLQRTKGLTFLLDTELGVIYRHDCMGQGKIGISEVEDDPYDWVDDDLIPEDQLLWRAGSKIWEITDFFRPLKAKFEMLNFVPFRRDYVRATWYGRPLRPQETLEGGQKI</sequence>
<keyword evidence="2" id="KW-1185">Reference proteome</keyword>
<accession>A0A1Y2LU77</accession>